<reference evidence="2 3" key="1">
    <citation type="submission" date="2013-09" db="EMBL/GenBank/DDBJ databases">
        <title>Biodegradation of hydrocarbons in the deep terrestrial subsurface : characterization of a microbial consortium composed of two Desulfotomaculum species originating from a deep geological formation.</title>
        <authorList>
            <person name="Aullo T."/>
            <person name="Berlendis S."/>
            <person name="Lascourreges J.-F."/>
            <person name="Dessort D."/>
            <person name="Saint-Laurent S."/>
            <person name="Schraauwers B."/>
            <person name="Mas J."/>
            <person name="Magot M."/>
            <person name="Ranchou-Peyruse A."/>
        </authorList>
    </citation>
    <scope>NUCLEOTIDE SEQUENCE [LARGE SCALE GENOMIC DNA]</scope>
    <source>
        <strain evidence="2 3">Bs107</strain>
    </source>
</reference>
<dbReference type="AlphaFoldDB" id="A0A2C6MBP4"/>
<evidence type="ECO:0000313" key="2">
    <source>
        <dbReference type="EMBL" id="PHJ36693.1"/>
    </source>
</evidence>
<dbReference type="EMBL" id="AWQQ01000158">
    <property type="protein sequence ID" value="PHJ36693.1"/>
    <property type="molecule type" value="Genomic_DNA"/>
</dbReference>
<dbReference type="Gene3D" id="3.30.2010.10">
    <property type="entry name" value="Metalloproteases ('zincins'), catalytic domain"/>
    <property type="match status" value="1"/>
</dbReference>
<protein>
    <recommendedName>
        <fullName evidence="1">YgjP-like metallopeptidase domain-containing protein</fullName>
    </recommendedName>
</protein>
<dbReference type="RefSeq" id="WP_099084252.1">
    <property type="nucleotide sequence ID" value="NZ_AWQQ01000158.1"/>
</dbReference>
<proteinExistence type="predicted"/>
<comment type="caution">
    <text evidence="2">The sequence shown here is derived from an EMBL/GenBank/DDBJ whole genome shotgun (WGS) entry which is preliminary data.</text>
</comment>
<feature type="domain" description="YgjP-like metallopeptidase" evidence="1">
    <location>
        <begin position="25"/>
        <end position="232"/>
    </location>
</feature>
<gene>
    <name evidence="2" type="ORF">P378_20735</name>
</gene>
<dbReference type="Pfam" id="PF01863">
    <property type="entry name" value="YgjP-like"/>
    <property type="match status" value="1"/>
</dbReference>
<organism evidence="2 3">
    <name type="scientific">Desulforamulus profundi</name>
    <dbReference type="NCBI Taxonomy" id="1383067"/>
    <lineage>
        <taxon>Bacteria</taxon>
        <taxon>Bacillati</taxon>
        <taxon>Bacillota</taxon>
        <taxon>Clostridia</taxon>
        <taxon>Eubacteriales</taxon>
        <taxon>Peptococcaceae</taxon>
        <taxon>Desulforamulus</taxon>
    </lineage>
</organism>
<accession>A0A2C6MBP4</accession>
<sequence>MPKQDSVKLGEQLISYRVKESHRARNIRLKISPDKGLEVVVPSRYPLVGLEPLLKSRETWILQKLDLLSRRARQRKENSLAEKQAVSFLGKSYRLVSVFQEGPPVVELVGDKILVMLLQERKDQISQVLESWLRHQAREIILERLEIIRRKLKINYNQVFIKDQKTRWGSCSSQGNLNFNYRLVMAPLPVIDYLVAHELAHLVEMNHSKKFWALVESICPEYKNHRQWLKDHGAELTL</sequence>
<dbReference type="Proteomes" id="UP000222564">
    <property type="component" value="Unassembled WGS sequence"/>
</dbReference>
<dbReference type="PANTHER" id="PTHR30399:SF1">
    <property type="entry name" value="UTP PYROPHOSPHATASE"/>
    <property type="match status" value="1"/>
</dbReference>
<dbReference type="PANTHER" id="PTHR30399">
    <property type="entry name" value="UNCHARACTERIZED PROTEIN YGJP"/>
    <property type="match status" value="1"/>
</dbReference>
<dbReference type="OrthoDB" id="9811177at2"/>
<dbReference type="CDD" id="cd07344">
    <property type="entry name" value="M48_yhfN_like"/>
    <property type="match status" value="1"/>
</dbReference>
<evidence type="ECO:0000259" key="1">
    <source>
        <dbReference type="Pfam" id="PF01863"/>
    </source>
</evidence>
<name>A0A2C6MBP4_9FIRM</name>
<dbReference type="InterPro" id="IPR002725">
    <property type="entry name" value="YgjP-like_metallopeptidase"/>
</dbReference>
<dbReference type="InterPro" id="IPR053136">
    <property type="entry name" value="UTP_pyrophosphatase-like"/>
</dbReference>
<evidence type="ECO:0000313" key="3">
    <source>
        <dbReference type="Proteomes" id="UP000222564"/>
    </source>
</evidence>
<keyword evidence="3" id="KW-1185">Reference proteome</keyword>